<dbReference type="OrthoDB" id="4068945at2759"/>
<reference evidence="5" key="1">
    <citation type="journal article" date="2013" name="Genome Announc.">
        <title>Genome sequence of the food spoilage yeast Zygosaccharomyces bailii CLIB 213(T).</title>
        <authorList>
            <person name="Galeote V."/>
            <person name="Bigey F."/>
            <person name="Devillers H."/>
            <person name="Neuveglise C."/>
            <person name="Dequin S."/>
        </authorList>
    </citation>
    <scope>NUCLEOTIDE SEQUENCE [LARGE SCALE GENOMIC DNA]</scope>
    <source>
        <strain evidence="5">CLIB 213 / ATCC 58445 / CBS 680 / CCRC 21525 / NBRC 1098 / NCYC 1416 / NRRL Y-2227</strain>
    </source>
</reference>
<evidence type="ECO:0000256" key="2">
    <source>
        <dbReference type="SAM" id="Phobius"/>
    </source>
</evidence>
<dbReference type="PROSITE" id="PS50006">
    <property type="entry name" value="FHA_DOMAIN"/>
    <property type="match status" value="1"/>
</dbReference>
<name>A0A8J2T0Y8_ZYGB2</name>
<sequence length="372" mass="42461">MEATRRFLFTLEEARSENGVVMEIGRASRRDPSRLPCVDNLFYDERSLSRRHALLGLKLMDPVDWERNLADQFRIYVKDLGSTYGIIDLNSKESDPYIVDLKNGERFGLIQLQQPISMNQSRPAKLKFQVDVEYRGEGLFECLLTDVSFNDSPLATRPATFDERIFFRALENSSPLPYEEEPANQLESSSSSSLASTPCAHEETNEDTSWSTEEWSSEEYSRESHFSESHSSEESSSSSFVSFLIESFTKRVEELESSNQSGGVETSDKNSKPEFNRADESFSSHEGERFPESSKKEREKPEQQDINPIRTKRPLSEEHEERDQRQEKRTPPRKKTRFNIVSKRDILTGAIGVVLGSFGTIGILIGIANKLE</sequence>
<feature type="region of interest" description="Disordered" evidence="1">
    <location>
        <begin position="254"/>
        <end position="337"/>
    </location>
</feature>
<accession>A0A8J2T0Y8</accession>
<gene>
    <name evidence="4" type="ORF">BN860_16600g</name>
</gene>
<evidence type="ECO:0000259" key="3">
    <source>
        <dbReference type="PROSITE" id="PS50006"/>
    </source>
</evidence>
<organism evidence="4 5">
    <name type="scientific">Zygosaccharomyces bailii (strain CLIB 213 / ATCC 58445 / CBS 680 / BCRC 21525 / NBRC 1098 / NCYC 1416 / NRRL Y-2227)</name>
    <dbReference type="NCBI Taxonomy" id="1333698"/>
    <lineage>
        <taxon>Eukaryota</taxon>
        <taxon>Fungi</taxon>
        <taxon>Dikarya</taxon>
        <taxon>Ascomycota</taxon>
        <taxon>Saccharomycotina</taxon>
        <taxon>Saccharomycetes</taxon>
        <taxon>Saccharomycetales</taxon>
        <taxon>Saccharomycetaceae</taxon>
        <taxon>Zygosaccharomyces</taxon>
    </lineage>
</organism>
<feature type="domain" description="FHA" evidence="3">
    <location>
        <begin position="22"/>
        <end position="85"/>
    </location>
</feature>
<feature type="region of interest" description="Disordered" evidence="1">
    <location>
        <begin position="177"/>
        <end position="216"/>
    </location>
</feature>
<keyword evidence="2" id="KW-0812">Transmembrane</keyword>
<keyword evidence="2" id="KW-1133">Transmembrane helix</keyword>
<dbReference type="EMBL" id="HG316454">
    <property type="protein sequence ID" value="CDF87881.1"/>
    <property type="molecule type" value="Genomic_DNA"/>
</dbReference>
<dbReference type="Proteomes" id="UP000019375">
    <property type="component" value="Unassembled WGS sequence"/>
</dbReference>
<dbReference type="AlphaFoldDB" id="A0A8J2T0Y8"/>
<feature type="transmembrane region" description="Helical" evidence="2">
    <location>
        <begin position="346"/>
        <end position="368"/>
    </location>
</feature>
<dbReference type="Gene3D" id="2.60.200.20">
    <property type="match status" value="1"/>
</dbReference>
<evidence type="ECO:0000313" key="4">
    <source>
        <dbReference type="EMBL" id="CDF87881.1"/>
    </source>
</evidence>
<keyword evidence="5" id="KW-1185">Reference proteome</keyword>
<evidence type="ECO:0000313" key="5">
    <source>
        <dbReference type="Proteomes" id="UP000019375"/>
    </source>
</evidence>
<evidence type="ECO:0000256" key="1">
    <source>
        <dbReference type="SAM" id="MobiDB-lite"/>
    </source>
</evidence>
<dbReference type="InterPro" id="IPR000253">
    <property type="entry name" value="FHA_dom"/>
</dbReference>
<feature type="compositionally biased region" description="Basic and acidic residues" evidence="1">
    <location>
        <begin position="266"/>
        <end position="303"/>
    </location>
</feature>
<feature type="compositionally biased region" description="Basic and acidic residues" evidence="1">
    <location>
        <begin position="314"/>
        <end position="330"/>
    </location>
</feature>
<proteinExistence type="predicted"/>
<keyword evidence="2" id="KW-0472">Membrane</keyword>
<protein>
    <submittedName>
        <fullName evidence="4">BN860_16600g1_1</fullName>
    </submittedName>
</protein>